<evidence type="ECO:0000256" key="1">
    <source>
        <dbReference type="SAM" id="MobiDB-lite"/>
    </source>
</evidence>
<dbReference type="EMBL" id="LAZR01055876">
    <property type="protein sequence ID" value="KKK75416.1"/>
    <property type="molecule type" value="Genomic_DNA"/>
</dbReference>
<gene>
    <name evidence="2" type="ORF">LCGC14_2873950</name>
</gene>
<proteinExistence type="predicted"/>
<feature type="region of interest" description="Disordered" evidence="1">
    <location>
        <begin position="43"/>
        <end position="75"/>
    </location>
</feature>
<evidence type="ECO:0000313" key="2">
    <source>
        <dbReference type="EMBL" id="KKK75416.1"/>
    </source>
</evidence>
<protein>
    <submittedName>
        <fullName evidence="2">Uncharacterized protein</fullName>
    </submittedName>
</protein>
<accession>A0A0F9ATC4</accession>
<comment type="caution">
    <text evidence="2">The sequence shown here is derived from an EMBL/GenBank/DDBJ whole genome shotgun (WGS) entry which is preliminary data.</text>
</comment>
<dbReference type="AlphaFoldDB" id="A0A0F9ATC4"/>
<organism evidence="2">
    <name type="scientific">marine sediment metagenome</name>
    <dbReference type="NCBI Taxonomy" id="412755"/>
    <lineage>
        <taxon>unclassified sequences</taxon>
        <taxon>metagenomes</taxon>
        <taxon>ecological metagenomes</taxon>
    </lineage>
</organism>
<reference evidence="2" key="1">
    <citation type="journal article" date="2015" name="Nature">
        <title>Complex archaea that bridge the gap between prokaryotes and eukaryotes.</title>
        <authorList>
            <person name="Spang A."/>
            <person name="Saw J.H."/>
            <person name="Jorgensen S.L."/>
            <person name="Zaremba-Niedzwiedzka K."/>
            <person name="Martijn J."/>
            <person name="Lind A.E."/>
            <person name="van Eijk R."/>
            <person name="Schleper C."/>
            <person name="Guy L."/>
            <person name="Ettema T.J."/>
        </authorList>
    </citation>
    <scope>NUCLEOTIDE SEQUENCE</scope>
</reference>
<feature type="non-terminal residue" evidence="2">
    <location>
        <position position="1"/>
    </location>
</feature>
<name>A0A0F9ATC4_9ZZZZ</name>
<sequence length="75" mass="8277">GGFMNTAKIYHDSDGNECSILQMVRREPDWAANRIQEGEKAIEQLASQQPASSPGEECPTYEGTICMSRPDVETT</sequence>